<keyword evidence="2" id="KW-1185">Reference proteome</keyword>
<dbReference type="EMBL" id="BNAH01000006">
    <property type="protein sequence ID" value="GHE89429.1"/>
    <property type="molecule type" value="Genomic_DNA"/>
</dbReference>
<dbReference type="Proteomes" id="UP000626370">
    <property type="component" value="Unassembled WGS sequence"/>
</dbReference>
<gene>
    <name evidence="1" type="ORF">GCM10011501_18720</name>
</gene>
<name>A0ABQ3IRH4_9GAMM</name>
<evidence type="ECO:0000313" key="1">
    <source>
        <dbReference type="EMBL" id="GHE89429.1"/>
    </source>
</evidence>
<comment type="caution">
    <text evidence="1">The sequence shown here is derived from an EMBL/GenBank/DDBJ whole genome shotgun (WGS) entry which is preliminary data.</text>
</comment>
<accession>A0ABQ3IRH4</accession>
<evidence type="ECO:0000313" key="2">
    <source>
        <dbReference type="Proteomes" id="UP000626370"/>
    </source>
</evidence>
<organism evidence="1 2">
    <name type="scientific">Thalassotalea profundi</name>
    <dbReference type="NCBI Taxonomy" id="2036687"/>
    <lineage>
        <taxon>Bacteria</taxon>
        <taxon>Pseudomonadati</taxon>
        <taxon>Pseudomonadota</taxon>
        <taxon>Gammaproteobacteria</taxon>
        <taxon>Alteromonadales</taxon>
        <taxon>Colwelliaceae</taxon>
        <taxon>Thalassotalea</taxon>
    </lineage>
</organism>
<sequence length="265" mass="30680">MIKEKQIKNIAILSCWFGYKFNKPLKIYSFSTCKKWLYATIKNHIPYRILNKLGFISIIPQAPNSVESCYFYSNNKSLKAEIIAKGWQFCFVETKVDNGESIASSLLAKKVKFLQMDAAIYKNLNHIIYMDSRRISDDIANIIHMNQKGILIRYEAKFKPTIWHEVEEAKGQDRYAKHMDITIDFINAKLSEGYCSNNRVMNTGIIAYDMDIEGKKIRSLCDEVYSACVKLQQPECQIFWCLLSQAYIDIIQAIEGYKLKSRSGL</sequence>
<protein>
    <submittedName>
        <fullName evidence="1">Uncharacterized protein</fullName>
    </submittedName>
</protein>
<reference evidence="2" key="1">
    <citation type="journal article" date="2019" name="Int. J. Syst. Evol. Microbiol.">
        <title>The Global Catalogue of Microorganisms (GCM) 10K type strain sequencing project: providing services to taxonomists for standard genome sequencing and annotation.</title>
        <authorList>
            <consortium name="The Broad Institute Genomics Platform"/>
            <consortium name="The Broad Institute Genome Sequencing Center for Infectious Disease"/>
            <person name="Wu L."/>
            <person name="Ma J."/>
        </authorList>
    </citation>
    <scope>NUCLEOTIDE SEQUENCE [LARGE SCALE GENOMIC DNA]</scope>
    <source>
        <strain evidence="2">CGMCC 1.15922</strain>
    </source>
</reference>
<proteinExistence type="predicted"/>
<dbReference type="RefSeq" id="WP_189377999.1">
    <property type="nucleotide sequence ID" value="NZ_BNAH01000006.1"/>
</dbReference>